<name>A0AAW6B7Y4_LACAM</name>
<protein>
    <recommendedName>
        <fullName evidence="4">EamA domain-containing protein</fullName>
    </recommendedName>
</protein>
<proteinExistence type="predicted"/>
<accession>A0AAW6B7Y4</accession>
<feature type="transmembrane region" description="Helical" evidence="1">
    <location>
        <begin position="42"/>
        <end position="61"/>
    </location>
</feature>
<keyword evidence="1" id="KW-0812">Transmembrane</keyword>
<reference evidence="2" key="1">
    <citation type="journal article" date="2022" name="Microorganisms">
        <title>Antibiotic Susceptibility, Resistance Gene Determinants and Corresponding Genomic Regions in Lactobacillus amylovorus Isolates Derived from Wild Boars and Domestic Pigs.</title>
        <authorList>
            <person name="Moravkova M."/>
            <person name="Kostovova I."/>
            <person name="Kavanova K."/>
            <person name="Pechar R."/>
            <person name="Stanek S."/>
            <person name="Brychta A."/>
            <person name="Zeman M."/>
            <person name="Kubasova T."/>
        </authorList>
    </citation>
    <scope>NUCLEOTIDE SEQUENCE</scope>
    <source>
        <strain evidence="2">M597B</strain>
    </source>
</reference>
<dbReference type="RefSeq" id="WP_056939433.1">
    <property type="nucleotide sequence ID" value="NZ_JAOTHC010000004.1"/>
</dbReference>
<feature type="transmembrane region" description="Helical" evidence="1">
    <location>
        <begin position="131"/>
        <end position="148"/>
    </location>
</feature>
<comment type="caution">
    <text evidence="2">The sequence shown here is derived from an EMBL/GenBank/DDBJ whole genome shotgun (WGS) entry which is preliminary data.</text>
</comment>
<organism evidence="2 3">
    <name type="scientific">Lactobacillus amylovorus</name>
    <dbReference type="NCBI Taxonomy" id="1604"/>
    <lineage>
        <taxon>Bacteria</taxon>
        <taxon>Bacillati</taxon>
        <taxon>Bacillota</taxon>
        <taxon>Bacilli</taxon>
        <taxon>Lactobacillales</taxon>
        <taxon>Lactobacillaceae</taxon>
        <taxon>Lactobacillus</taxon>
    </lineage>
</organism>
<evidence type="ECO:0000313" key="3">
    <source>
        <dbReference type="Proteomes" id="UP001141961"/>
    </source>
</evidence>
<sequence length="157" mass="17685">MDIKKWNIWLRSEMVIVILFLLGMAAYYQTKANISDRYSVNIFMGVAARIIIAVVLLVNFLKNRSQRMTTISRWLEILIIPMALSLTWEGLFGILLNRTGAKPILTIIFGLVLLVLYLPIAVVDVGQIKNAVGRMIVACFFPLMIIASDDVNLRTGL</sequence>
<evidence type="ECO:0000313" key="2">
    <source>
        <dbReference type="EMBL" id="MDB6246092.1"/>
    </source>
</evidence>
<dbReference type="Proteomes" id="UP001141961">
    <property type="component" value="Unassembled WGS sequence"/>
</dbReference>
<keyword evidence="1" id="KW-1133">Transmembrane helix</keyword>
<feature type="transmembrane region" description="Helical" evidence="1">
    <location>
        <begin position="73"/>
        <end position="95"/>
    </location>
</feature>
<dbReference type="EMBL" id="JAOTHD010000003">
    <property type="protein sequence ID" value="MDB6246092.1"/>
    <property type="molecule type" value="Genomic_DNA"/>
</dbReference>
<evidence type="ECO:0008006" key="4">
    <source>
        <dbReference type="Google" id="ProtNLM"/>
    </source>
</evidence>
<feature type="transmembrane region" description="Helical" evidence="1">
    <location>
        <begin position="12"/>
        <end position="30"/>
    </location>
</feature>
<feature type="transmembrane region" description="Helical" evidence="1">
    <location>
        <begin position="101"/>
        <end position="119"/>
    </location>
</feature>
<keyword evidence="1" id="KW-0472">Membrane</keyword>
<dbReference type="AlphaFoldDB" id="A0AAW6B7Y4"/>
<reference evidence="2" key="2">
    <citation type="submission" date="2022-10" db="EMBL/GenBank/DDBJ databases">
        <authorList>
            <person name="Kostovova I."/>
            <person name="Moravkova M."/>
            <person name="Pechar R."/>
        </authorList>
    </citation>
    <scope>NUCLEOTIDE SEQUENCE</scope>
    <source>
        <strain evidence="2">M597B</strain>
    </source>
</reference>
<evidence type="ECO:0000256" key="1">
    <source>
        <dbReference type="SAM" id="Phobius"/>
    </source>
</evidence>
<gene>
    <name evidence="2" type="ORF">ODV14_01745</name>
</gene>